<feature type="transmembrane region" description="Helical" evidence="1">
    <location>
        <begin position="40"/>
        <end position="59"/>
    </location>
</feature>
<sequence>MKEIAADLVVLLHFAFILFVVAGGFLALKWRRLAWLHVPAAIWGALIEFTGLVCPLTPLENLLRQASGKPGYPGDFTEHYILPLIYPVDLTREIQLVLGLGVVILNAAVYALWFVQRKKRGGT</sequence>
<evidence type="ECO:0008006" key="4">
    <source>
        <dbReference type="Google" id="ProtNLM"/>
    </source>
</evidence>
<dbReference type="EMBL" id="AP022853">
    <property type="protein sequence ID" value="BCB25339.1"/>
    <property type="molecule type" value="Genomic_DNA"/>
</dbReference>
<dbReference type="KEGG" id="slac:SKTS_02250"/>
<keyword evidence="1" id="KW-0472">Membrane</keyword>
<evidence type="ECO:0000256" key="1">
    <source>
        <dbReference type="SAM" id="Phobius"/>
    </source>
</evidence>
<feature type="transmembrane region" description="Helical" evidence="1">
    <location>
        <begin position="94"/>
        <end position="115"/>
    </location>
</feature>
<organism evidence="2 3">
    <name type="scientific">Sulfurimicrobium lacus</name>
    <dbReference type="NCBI Taxonomy" id="2715678"/>
    <lineage>
        <taxon>Bacteria</taxon>
        <taxon>Pseudomonadati</taxon>
        <taxon>Pseudomonadota</taxon>
        <taxon>Betaproteobacteria</taxon>
        <taxon>Nitrosomonadales</taxon>
        <taxon>Sulfuricellaceae</taxon>
        <taxon>Sulfurimicrobium</taxon>
    </lineage>
</organism>
<dbReference type="Pfam" id="PF10861">
    <property type="entry name" value="DUF2784"/>
    <property type="match status" value="1"/>
</dbReference>
<keyword evidence="1" id="KW-1133">Transmembrane helix</keyword>
<proteinExistence type="predicted"/>
<dbReference type="RefSeq" id="WP_173059122.1">
    <property type="nucleotide sequence ID" value="NZ_AP022853.1"/>
</dbReference>
<keyword evidence="3" id="KW-1185">Reference proteome</keyword>
<evidence type="ECO:0000313" key="3">
    <source>
        <dbReference type="Proteomes" id="UP000502260"/>
    </source>
</evidence>
<dbReference type="Proteomes" id="UP000502260">
    <property type="component" value="Chromosome"/>
</dbReference>
<protein>
    <recommendedName>
        <fullName evidence="4">DUF2784 domain-containing protein</fullName>
    </recommendedName>
</protein>
<feature type="transmembrane region" description="Helical" evidence="1">
    <location>
        <begin position="6"/>
        <end position="28"/>
    </location>
</feature>
<evidence type="ECO:0000313" key="2">
    <source>
        <dbReference type="EMBL" id="BCB25339.1"/>
    </source>
</evidence>
<reference evidence="3" key="1">
    <citation type="submission" date="2020-03" db="EMBL/GenBank/DDBJ databases">
        <title>Complete genome sequence of sulfur-oxidizing bacterium skT11.</title>
        <authorList>
            <person name="Kanda M."/>
            <person name="Kojima H."/>
            <person name="Fukui M."/>
        </authorList>
    </citation>
    <scope>NUCLEOTIDE SEQUENCE [LARGE SCALE GENOMIC DNA]</scope>
    <source>
        <strain evidence="3">skT11</strain>
    </source>
</reference>
<dbReference type="AlphaFoldDB" id="A0A6F8V993"/>
<gene>
    <name evidence="2" type="ORF">SKTS_02250</name>
</gene>
<accession>A0A6F8V993</accession>
<keyword evidence="1" id="KW-0812">Transmembrane</keyword>
<name>A0A6F8V993_9PROT</name>
<dbReference type="InterPro" id="IPR021218">
    <property type="entry name" value="DUF2784"/>
</dbReference>